<sequence length="80" mass="9174">MRLFTPSQLSPREELMREGEKDRQTFYKVSQNLATQSTRQPVKQRRHAQGSKDKQPLVKVHGEIGGTLMAGRAVKPDREQ</sequence>
<name>A0A5B7HYH3_PORTR</name>
<evidence type="ECO:0000256" key="1">
    <source>
        <dbReference type="SAM" id="MobiDB-lite"/>
    </source>
</evidence>
<comment type="caution">
    <text evidence="2">The sequence shown here is derived from an EMBL/GenBank/DDBJ whole genome shotgun (WGS) entry which is preliminary data.</text>
</comment>
<feature type="compositionally biased region" description="Basic and acidic residues" evidence="1">
    <location>
        <begin position="11"/>
        <end position="25"/>
    </location>
</feature>
<dbReference type="AlphaFoldDB" id="A0A5B7HYH3"/>
<dbReference type="EMBL" id="VSRR010039692">
    <property type="protein sequence ID" value="MPC74776.1"/>
    <property type="molecule type" value="Genomic_DNA"/>
</dbReference>
<feature type="region of interest" description="Disordered" evidence="1">
    <location>
        <begin position="1"/>
        <end position="80"/>
    </location>
</feature>
<proteinExistence type="predicted"/>
<feature type="compositionally biased region" description="Basic and acidic residues" evidence="1">
    <location>
        <begin position="50"/>
        <end position="62"/>
    </location>
</feature>
<dbReference type="Proteomes" id="UP000324222">
    <property type="component" value="Unassembled WGS sequence"/>
</dbReference>
<protein>
    <submittedName>
        <fullName evidence="2">Uncharacterized protein</fullName>
    </submittedName>
</protein>
<gene>
    <name evidence="2" type="ORF">E2C01_069152</name>
</gene>
<keyword evidence="3" id="KW-1185">Reference proteome</keyword>
<reference evidence="2 3" key="1">
    <citation type="submission" date="2019-05" db="EMBL/GenBank/DDBJ databases">
        <title>Another draft genome of Portunus trituberculatus and its Hox gene families provides insights of decapod evolution.</title>
        <authorList>
            <person name="Jeong J.-H."/>
            <person name="Song I."/>
            <person name="Kim S."/>
            <person name="Choi T."/>
            <person name="Kim D."/>
            <person name="Ryu S."/>
            <person name="Kim W."/>
        </authorList>
    </citation>
    <scope>NUCLEOTIDE SEQUENCE [LARGE SCALE GENOMIC DNA]</scope>
    <source>
        <tissue evidence="2">Muscle</tissue>
    </source>
</reference>
<accession>A0A5B7HYH3</accession>
<organism evidence="2 3">
    <name type="scientific">Portunus trituberculatus</name>
    <name type="common">Swimming crab</name>
    <name type="synonym">Neptunus trituberculatus</name>
    <dbReference type="NCBI Taxonomy" id="210409"/>
    <lineage>
        <taxon>Eukaryota</taxon>
        <taxon>Metazoa</taxon>
        <taxon>Ecdysozoa</taxon>
        <taxon>Arthropoda</taxon>
        <taxon>Crustacea</taxon>
        <taxon>Multicrustacea</taxon>
        <taxon>Malacostraca</taxon>
        <taxon>Eumalacostraca</taxon>
        <taxon>Eucarida</taxon>
        <taxon>Decapoda</taxon>
        <taxon>Pleocyemata</taxon>
        <taxon>Brachyura</taxon>
        <taxon>Eubrachyura</taxon>
        <taxon>Portunoidea</taxon>
        <taxon>Portunidae</taxon>
        <taxon>Portuninae</taxon>
        <taxon>Portunus</taxon>
    </lineage>
</organism>
<feature type="compositionally biased region" description="Polar residues" evidence="1">
    <location>
        <begin position="27"/>
        <end position="41"/>
    </location>
</feature>
<evidence type="ECO:0000313" key="2">
    <source>
        <dbReference type="EMBL" id="MPC74776.1"/>
    </source>
</evidence>
<feature type="compositionally biased region" description="Polar residues" evidence="1">
    <location>
        <begin position="1"/>
        <end position="10"/>
    </location>
</feature>
<evidence type="ECO:0000313" key="3">
    <source>
        <dbReference type="Proteomes" id="UP000324222"/>
    </source>
</evidence>